<name>A0A6N2UY63_ANAHA</name>
<dbReference type="AlphaFoldDB" id="A0A6N2UY63"/>
<evidence type="ECO:0000313" key="1">
    <source>
        <dbReference type="EMBL" id="VYT21642.1"/>
    </source>
</evidence>
<sequence>MNAVQRIRLIRIIEKIEKNPKFSNKLGVKNTSDFISDKQRKMNHSQLDEC</sequence>
<accession>A0A6N2UY63</accession>
<protein>
    <submittedName>
        <fullName evidence="1">Uncharacterized protein</fullName>
    </submittedName>
</protein>
<dbReference type="EMBL" id="CACRSX010000039">
    <property type="protein sequence ID" value="VYT21642.1"/>
    <property type="molecule type" value="Genomic_DNA"/>
</dbReference>
<reference evidence="1" key="1">
    <citation type="submission" date="2019-11" db="EMBL/GenBank/DDBJ databases">
        <authorList>
            <person name="Feng L."/>
        </authorList>
    </citation>
    <scope>NUCLEOTIDE SEQUENCE</scope>
    <source>
        <strain evidence="1">AhadrusLFYP4</strain>
    </source>
</reference>
<organism evidence="1">
    <name type="scientific">Anaerostipes hadrus</name>
    <dbReference type="NCBI Taxonomy" id="649756"/>
    <lineage>
        <taxon>Bacteria</taxon>
        <taxon>Bacillati</taxon>
        <taxon>Bacillota</taxon>
        <taxon>Clostridia</taxon>
        <taxon>Lachnospirales</taxon>
        <taxon>Lachnospiraceae</taxon>
        <taxon>Anaerostipes</taxon>
    </lineage>
</organism>
<gene>
    <name evidence="1" type="ORF">AHLFYP4_02104</name>
</gene>
<proteinExistence type="predicted"/>